<evidence type="ECO:0008006" key="4">
    <source>
        <dbReference type="Google" id="ProtNLM"/>
    </source>
</evidence>
<dbReference type="OrthoDB" id="9996895at2759"/>
<sequence length="1072" mass="118254">MTEAKRKAGGKGSKAKAVGSASQKTLLHHFQKKASIVSVEVDNGSASQVEAGSDGGAQVSQESTLSSPSDAEQRTLQTNVDIERGQYGYEINEPSSTVPEPRQLFSIFQKPAALQEDMISKSGSLQSLPTPPIVNIPEEHLQTVAHDVNGSTSSTRLATPISIIDSPPPTTLRMDSPEIIVLNEGGSREDPIVIEQSPVQSRERPPSSKAIFPMFVPRSRDSRFSTPIPTVSAPKAVFPMFAAQMTGGSPVPRSPSRRTKEPEAPLPDADQQHVRGEQTSFHTPGLLLSRRDKGKARAVPEDPPASLPALSIPASKAGPRSQLSSCDTGCEPMFRIEDVKSFSGTIPKSHRNAYSAISRIIDYLEADNRDDPHTRSQLWTDRWRPRHADEVLGNEANALYLRNWLEALALQGDLSVAAEPINSPIGKKRKVRKKTKKSRDEPKAKKPKIQRAVERPKGRGRRRVDSDAEDDWIVSTEDETASESEPDILPSSDGDLEFCRQTLSCLRHKSDASQEASSDPMNLHSEARSDGSEFEDDVPPIPHGAADFTSRLTNTILLTGPSGCGKTAAVYACAEELGWEVFEVYPGIGKRSNTNLESLVGDVGKNHTLRRGVFRKSAGIFAKNEERRPQGGPITVDADEGGSQDQVNLPPREDNGTSSQGRNEVKAMSIHPAAHEDNKIRQSLVLLEEVDVLYKDDQNFWPAVINFIKDCRRPVVMTCNGRCQRAQILIATNLGYMITTDVSLVPLQDLPLQEVLVFAPAPPKIAASYLQSLCLAEEFRIDRRFLTQLYEAPEGREMGLSDPADWSQEEDLQDLRFAINQLQLLCAAAKRSTSQESYSDRNEASEADPADHVPISRGSSQSDAVEDGSADSSDAKAELELLRGLARHAETASFMDGGLSRKAWQTPQALLERERRSSVNDETGHQILFPGSTVSELEVTALYRRDEEIRQWIESRVHDPPTPKTWLDRSKTRGGQSFDTRSLFRARVAHVSHVVAVLRSILPFSFLSTAPALQVFLDYLPWVRHMVATDDEEEARESQIAKPGRRTRNSQRYVRWISLSEEERNTLGCIGL</sequence>
<dbReference type="PANTHER" id="PTHR23389:SF21">
    <property type="entry name" value="ATPASE FAMILY AAA DOMAIN-CONTAINING PROTEIN 5"/>
    <property type="match status" value="1"/>
</dbReference>
<accession>A0A5C3NDF3</accession>
<feature type="region of interest" description="Disordered" evidence="1">
    <location>
        <begin position="620"/>
        <end position="663"/>
    </location>
</feature>
<proteinExistence type="predicted"/>
<protein>
    <recommendedName>
        <fullName evidence="4">AAA+ ATPase domain-containing protein</fullName>
    </recommendedName>
</protein>
<dbReference type="Proteomes" id="UP000305948">
    <property type="component" value="Unassembled WGS sequence"/>
</dbReference>
<evidence type="ECO:0000256" key="1">
    <source>
        <dbReference type="SAM" id="MobiDB-lite"/>
    </source>
</evidence>
<feature type="compositionally biased region" description="Acidic residues" evidence="1">
    <location>
        <begin position="467"/>
        <end position="486"/>
    </location>
</feature>
<dbReference type="GO" id="GO:0005634">
    <property type="term" value="C:nucleus"/>
    <property type="evidence" value="ECO:0007669"/>
    <property type="project" value="TreeGrafter"/>
</dbReference>
<dbReference type="PANTHER" id="PTHR23389">
    <property type="entry name" value="CHROMOSOME TRANSMISSION FIDELITY FACTOR 18"/>
    <property type="match status" value="1"/>
</dbReference>
<dbReference type="AlphaFoldDB" id="A0A5C3NDF3"/>
<organism evidence="2 3">
    <name type="scientific">Heliocybe sulcata</name>
    <dbReference type="NCBI Taxonomy" id="5364"/>
    <lineage>
        <taxon>Eukaryota</taxon>
        <taxon>Fungi</taxon>
        <taxon>Dikarya</taxon>
        <taxon>Basidiomycota</taxon>
        <taxon>Agaricomycotina</taxon>
        <taxon>Agaricomycetes</taxon>
        <taxon>Gloeophyllales</taxon>
        <taxon>Gloeophyllaceae</taxon>
        <taxon>Heliocybe</taxon>
    </lineage>
</organism>
<evidence type="ECO:0000313" key="2">
    <source>
        <dbReference type="EMBL" id="TFK55724.1"/>
    </source>
</evidence>
<keyword evidence="3" id="KW-1185">Reference proteome</keyword>
<dbReference type="GO" id="GO:0003677">
    <property type="term" value="F:DNA binding"/>
    <property type="evidence" value="ECO:0007669"/>
    <property type="project" value="TreeGrafter"/>
</dbReference>
<feature type="region of interest" description="Disordered" evidence="1">
    <location>
        <begin position="1"/>
        <end position="24"/>
    </location>
</feature>
<feature type="compositionally biased region" description="Basic residues" evidence="1">
    <location>
        <begin position="426"/>
        <end position="437"/>
    </location>
</feature>
<reference evidence="2 3" key="1">
    <citation type="journal article" date="2019" name="Nat. Ecol. Evol.">
        <title>Megaphylogeny resolves global patterns of mushroom evolution.</title>
        <authorList>
            <person name="Varga T."/>
            <person name="Krizsan K."/>
            <person name="Foldi C."/>
            <person name="Dima B."/>
            <person name="Sanchez-Garcia M."/>
            <person name="Sanchez-Ramirez S."/>
            <person name="Szollosi G.J."/>
            <person name="Szarkandi J.G."/>
            <person name="Papp V."/>
            <person name="Albert L."/>
            <person name="Andreopoulos W."/>
            <person name="Angelini C."/>
            <person name="Antonin V."/>
            <person name="Barry K.W."/>
            <person name="Bougher N.L."/>
            <person name="Buchanan P."/>
            <person name="Buyck B."/>
            <person name="Bense V."/>
            <person name="Catcheside P."/>
            <person name="Chovatia M."/>
            <person name="Cooper J."/>
            <person name="Damon W."/>
            <person name="Desjardin D."/>
            <person name="Finy P."/>
            <person name="Geml J."/>
            <person name="Haridas S."/>
            <person name="Hughes K."/>
            <person name="Justo A."/>
            <person name="Karasinski D."/>
            <person name="Kautmanova I."/>
            <person name="Kiss B."/>
            <person name="Kocsube S."/>
            <person name="Kotiranta H."/>
            <person name="LaButti K.M."/>
            <person name="Lechner B.E."/>
            <person name="Liimatainen K."/>
            <person name="Lipzen A."/>
            <person name="Lukacs Z."/>
            <person name="Mihaltcheva S."/>
            <person name="Morgado L.N."/>
            <person name="Niskanen T."/>
            <person name="Noordeloos M.E."/>
            <person name="Ohm R.A."/>
            <person name="Ortiz-Santana B."/>
            <person name="Ovrebo C."/>
            <person name="Racz N."/>
            <person name="Riley R."/>
            <person name="Savchenko A."/>
            <person name="Shiryaev A."/>
            <person name="Soop K."/>
            <person name="Spirin V."/>
            <person name="Szebenyi C."/>
            <person name="Tomsovsky M."/>
            <person name="Tulloss R.E."/>
            <person name="Uehling J."/>
            <person name="Grigoriev I.V."/>
            <person name="Vagvolgyi C."/>
            <person name="Papp T."/>
            <person name="Martin F.M."/>
            <person name="Miettinen O."/>
            <person name="Hibbett D.S."/>
            <person name="Nagy L.G."/>
        </authorList>
    </citation>
    <scope>NUCLEOTIDE SEQUENCE [LARGE SCALE GENOMIC DNA]</scope>
    <source>
        <strain evidence="2 3">OMC1185</strain>
    </source>
</reference>
<evidence type="ECO:0000313" key="3">
    <source>
        <dbReference type="Proteomes" id="UP000305948"/>
    </source>
</evidence>
<feature type="region of interest" description="Disordered" evidence="1">
    <location>
        <begin position="510"/>
        <end position="537"/>
    </location>
</feature>
<feature type="region of interest" description="Disordered" evidence="1">
    <location>
        <begin position="243"/>
        <end position="325"/>
    </location>
</feature>
<feature type="region of interest" description="Disordered" evidence="1">
    <location>
        <begin position="835"/>
        <end position="874"/>
    </location>
</feature>
<dbReference type="SUPFAM" id="SSF52540">
    <property type="entry name" value="P-loop containing nucleoside triphosphate hydrolases"/>
    <property type="match status" value="1"/>
</dbReference>
<gene>
    <name evidence="2" type="ORF">OE88DRAFT_1722752</name>
</gene>
<dbReference type="Gene3D" id="3.40.50.300">
    <property type="entry name" value="P-loop containing nucleotide triphosphate hydrolases"/>
    <property type="match status" value="1"/>
</dbReference>
<feature type="region of interest" description="Disordered" evidence="1">
    <location>
        <begin position="425"/>
        <end position="495"/>
    </location>
</feature>
<feature type="region of interest" description="Disordered" evidence="1">
    <location>
        <begin position="196"/>
        <end position="228"/>
    </location>
</feature>
<dbReference type="STRING" id="5364.A0A5C3NDF3"/>
<feature type="compositionally biased region" description="Polar residues" evidence="1">
    <location>
        <begin position="58"/>
        <end position="80"/>
    </location>
</feature>
<name>A0A5C3NDF3_9AGAM</name>
<feature type="compositionally biased region" description="Low complexity" evidence="1">
    <location>
        <begin position="307"/>
        <end position="317"/>
    </location>
</feature>
<dbReference type="InterPro" id="IPR027417">
    <property type="entry name" value="P-loop_NTPase"/>
</dbReference>
<dbReference type="EMBL" id="ML213504">
    <property type="protein sequence ID" value="TFK55724.1"/>
    <property type="molecule type" value="Genomic_DNA"/>
</dbReference>
<feature type="region of interest" description="Disordered" evidence="1">
    <location>
        <begin position="46"/>
        <end position="86"/>
    </location>
</feature>